<dbReference type="AlphaFoldDB" id="A0A7Y9LCR8"/>
<protein>
    <submittedName>
        <fullName evidence="4">Iron complex transport system ATP-binding protein</fullName>
    </submittedName>
</protein>
<keyword evidence="1" id="KW-0547">Nucleotide-binding</keyword>
<proteinExistence type="predicted"/>
<evidence type="ECO:0000256" key="2">
    <source>
        <dbReference type="ARBA" id="ARBA00022840"/>
    </source>
</evidence>
<accession>A0A7Y9LCR8</accession>
<dbReference type="PANTHER" id="PTHR42794:SF2">
    <property type="entry name" value="ABC TRANSPORTER ATP-BINDING PROTEIN"/>
    <property type="match status" value="1"/>
</dbReference>
<dbReference type="InterPro" id="IPR003593">
    <property type="entry name" value="AAA+_ATPase"/>
</dbReference>
<dbReference type="EMBL" id="JACCBU010000001">
    <property type="protein sequence ID" value="NYE71206.1"/>
    <property type="molecule type" value="Genomic_DNA"/>
</dbReference>
<dbReference type="SMART" id="SM00382">
    <property type="entry name" value="AAA"/>
    <property type="match status" value="1"/>
</dbReference>
<dbReference type="PANTHER" id="PTHR42794">
    <property type="entry name" value="HEMIN IMPORT ATP-BINDING PROTEIN HMUV"/>
    <property type="match status" value="1"/>
</dbReference>
<dbReference type="GO" id="GO:0005524">
    <property type="term" value="F:ATP binding"/>
    <property type="evidence" value="ECO:0007669"/>
    <property type="project" value="UniProtKB-KW"/>
</dbReference>
<evidence type="ECO:0000313" key="4">
    <source>
        <dbReference type="EMBL" id="NYE71206.1"/>
    </source>
</evidence>
<dbReference type="InterPro" id="IPR003439">
    <property type="entry name" value="ABC_transporter-like_ATP-bd"/>
</dbReference>
<dbReference type="InterPro" id="IPR027417">
    <property type="entry name" value="P-loop_NTPase"/>
</dbReference>
<dbReference type="SUPFAM" id="SSF52540">
    <property type="entry name" value="P-loop containing nucleoside triphosphate hydrolases"/>
    <property type="match status" value="1"/>
</dbReference>
<reference evidence="4 5" key="1">
    <citation type="submission" date="2020-07" db="EMBL/GenBank/DDBJ databases">
        <title>Sequencing the genomes of 1000 actinobacteria strains.</title>
        <authorList>
            <person name="Klenk H.-P."/>
        </authorList>
    </citation>
    <scope>NUCLEOTIDE SEQUENCE [LARGE SCALE GENOMIC DNA]</scope>
    <source>
        <strain evidence="4 5">DSM 22083</strain>
    </source>
</reference>
<dbReference type="PROSITE" id="PS50893">
    <property type="entry name" value="ABC_TRANSPORTER_2"/>
    <property type="match status" value="1"/>
</dbReference>
<dbReference type="GO" id="GO:0016887">
    <property type="term" value="F:ATP hydrolysis activity"/>
    <property type="evidence" value="ECO:0007669"/>
    <property type="project" value="InterPro"/>
</dbReference>
<keyword evidence="2 4" id="KW-0067">ATP-binding</keyword>
<dbReference type="CDD" id="cd03214">
    <property type="entry name" value="ABC_Iron-Siderophores_B12_Hemin"/>
    <property type="match status" value="1"/>
</dbReference>
<evidence type="ECO:0000259" key="3">
    <source>
        <dbReference type="PROSITE" id="PS50893"/>
    </source>
</evidence>
<comment type="caution">
    <text evidence="4">The sequence shown here is derived from an EMBL/GenBank/DDBJ whole genome shotgun (WGS) entry which is preliminary data.</text>
</comment>
<sequence>MDRLLSLSGVAVGYRQHRLRTGPAIIADGIGVDARAGTVTALLGPNGAGKSTLLRSIVGLQPLLAGRATLNGQAIDHLPAPVRARRLAVVLTDRVDAGLLTAREVAQLGRHPYARLTGRLSARERDLVDGVLHRLHAHPWADRRFAELSDGQRQRVLLARALITEPELLILDEPTSFLDVGARVELMILLRELAAEQGLIVVVSTHEVELALRTADAAWLIDDGTVRSGTPEELITSGAIAGVFETPAARFDPETRTFGPVIS</sequence>
<evidence type="ECO:0000313" key="5">
    <source>
        <dbReference type="Proteomes" id="UP000569914"/>
    </source>
</evidence>
<feature type="domain" description="ABC transporter" evidence="3">
    <location>
        <begin position="5"/>
        <end position="248"/>
    </location>
</feature>
<dbReference type="Proteomes" id="UP000569914">
    <property type="component" value="Unassembled WGS sequence"/>
</dbReference>
<dbReference type="Gene3D" id="3.40.50.300">
    <property type="entry name" value="P-loop containing nucleotide triphosphate hydrolases"/>
    <property type="match status" value="1"/>
</dbReference>
<keyword evidence="5" id="KW-1185">Reference proteome</keyword>
<dbReference type="RefSeq" id="WP_179751204.1">
    <property type="nucleotide sequence ID" value="NZ_JACCBU010000001.1"/>
</dbReference>
<organism evidence="4 5">
    <name type="scientific">Microlunatus parietis</name>
    <dbReference type="NCBI Taxonomy" id="682979"/>
    <lineage>
        <taxon>Bacteria</taxon>
        <taxon>Bacillati</taxon>
        <taxon>Actinomycetota</taxon>
        <taxon>Actinomycetes</taxon>
        <taxon>Propionibacteriales</taxon>
        <taxon>Propionibacteriaceae</taxon>
        <taxon>Microlunatus</taxon>
    </lineage>
</organism>
<evidence type="ECO:0000256" key="1">
    <source>
        <dbReference type="ARBA" id="ARBA00022741"/>
    </source>
</evidence>
<name>A0A7Y9LCR8_9ACTN</name>
<dbReference type="Pfam" id="PF00005">
    <property type="entry name" value="ABC_tran"/>
    <property type="match status" value="1"/>
</dbReference>
<gene>
    <name evidence="4" type="ORF">BKA15_002535</name>
</gene>